<dbReference type="InterPro" id="IPR032342">
    <property type="entry name" value="DUF4861"/>
</dbReference>
<organism evidence="2 3">
    <name type="scientific">Alkalimonas cellulosilytica</name>
    <dbReference type="NCBI Taxonomy" id="3058395"/>
    <lineage>
        <taxon>Bacteria</taxon>
        <taxon>Pseudomonadati</taxon>
        <taxon>Pseudomonadota</taxon>
        <taxon>Gammaproteobacteria</taxon>
        <taxon>Alkalimonas</taxon>
    </lineage>
</organism>
<dbReference type="Gene3D" id="1.50.10.10">
    <property type="match status" value="1"/>
</dbReference>
<name>A0ABU7J117_9GAMM</name>
<dbReference type="GO" id="GO:0016787">
    <property type="term" value="F:hydrolase activity"/>
    <property type="evidence" value="ECO:0007669"/>
    <property type="project" value="UniProtKB-KW"/>
</dbReference>
<keyword evidence="1 2" id="KW-0378">Hydrolase</keyword>
<dbReference type="InterPro" id="IPR008928">
    <property type="entry name" value="6-hairpin_glycosidase_sf"/>
</dbReference>
<dbReference type="InterPro" id="IPR012341">
    <property type="entry name" value="6hp_glycosidase-like_sf"/>
</dbReference>
<dbReference type="PANTHER" id="PTHR33886">
    <property type="entry name" value="UNSATURATED RHAMNOGALACTURONAN HYDROLASE (EUROFUNG)"/>
    <property type="match status" value="1"/>
</dbReference>
<dbReference type="EMBL" id="JAUHLI010000002">
    <property type="protein sequence ID" value="MEE2000194.1"/>
    <property type="molecule type" value="Genomic_DNA"/>
</dbReference>
<evidence type="ECO:0000256" key="1">
    <source>
        <dbReference type="ARBA" id="ARBA00022801"/>
    </source>
</evidence>
<proteinExistence type="predicted"/>
<evidence type="ECO:0000313" key="2">
    <source>
        <dbReference type="EMBL" id="MEE2000194.1"/>
    </source>
</evidence>
<sequence>MDGSFLSTLLMQAQVEIVKIHMQARSPFLSLTASLFALAVLSGCDSKQPQTSTVAESINSTAVQQIASLEVQNPSDFSRPDQPLLLPFTDLGITAAEATALVVMQQEHLIPSQLIDHSGDGEKDTLYLHLSMAAAERQQLQVLQDPIRFRQQAWPARTQAEISHKVGGEWQGAKYHGGDFVNVTELTAPEQYTDHSEWIRYEGPGIESDRVGYRIYLDWRNGFDIFGKKTQQLVLQDVGQDGYQSYHAMADWGMDILKVGLTLGAGGYGFWDGEQVQLVSEVGQHSARIHESGPLYSGMQIHYQDWQIAGKTLDLTANFSMTPGSRLVHTRLELSESLPHMAIGLVKHPGTEVIHGPQEITGHAWTYVATWGDQSLAGDQLGMALLFKRSTRLQQTEDEHNLVSLIRVPDQRMEYYFLAAWQGEPGGIQSKDEFVAYLDQQIEALTLTPRVRLNTALTDALVQQPLTAERALDWSERLAASEMIRQTPYYRYGGWDFERRRPATWEYTTGLLLQAYDDLFELRPNAEWQQVIVDVVDSFITEQGDIHTYDIKKYNIDSINTGLILLRHYLRDAKPHHRQALDLLRQQLAEHPRTADGAFWHKQVYPHQLWLDGVYMGMPFLAYYSSEFEDGKALKEVVKEFELVYQLLRDPATGLYYHAWDEGRQQVWADPETGLSPHFWGRGLGWLTMALVDVLDYIPAEQTELREPLLHMISDLAATLARYQDSESGTWFQILDQPEATGNYLEASASAMFTYFYAKALNQGYLPQQYRDTALKAYQGLLQEFVLVHPDDSISFVNTVQVAGLGFGRDGSYQYYMSEPVFRNDAKANSPFIMAGVQIARLLGIDH</sequence>
<gene>
    <name evidence="2" type="ORF">QWY20_01915</name>
</gene>
<dbReference type="InterPro" id="IPR052043">
    <property type="entry name" value="PolySaccharide_Degr_Enz"/>
</dbReference>
<accession>A0ABU7J117</accession>
<dbReference type="InterPro" id="IPR010905">
    <property type="entry name" value="Glyco_hydro_88"/>
</dbReference>
<protein>
    <submittedName>
        <fullName evidence="2">Glycoside hydrolase family 88 protein</fullName>
    </submittedName>
</protein>
<evidence type="ECO:0000313" key="3">
    <source>
        <dbReference type="Proteomes" id="UP001336314"/>
    </source>
</evidence>
<dbReference type="Pfam" id="PF07470">
    <property type="entry name" value="Glyco_hydro_88"/>
    <property type="match status" value="1"/>
</dbReference>
<dbReference type="RefSeq" id="WP_330127351.1">
    <property type="nucleotide sequence ID" value="NZ_JAUHLI010000002.1"/>
</dbReference>
<dbReference type="PANTHER" id="PTHR33886:SF8">
    <property type="entry name" value="UNSATURATED RHAMNOGALACTURONAN HYDROLASE (EUROFUNG)"/>
    <property type="match status" value="1"/>
</dbReference>
<dbReference type="SUPFAM" id="SSF48208">
    <property type="entry name" value="Six-hairpin glycosidases"/>
    <property type="match status" value="1"/>
</dbReference>
<dbReference type="Pfam" id="PF16153">
    <property type="entry name" value="DUF4861"/>
    <property type="match status" value="1"/>
</dbReference>
<keyword evidence="3" id="KW-1185">Reference proteome</keyword>
<comment type="caution">
    <text evidence="2">The sequence shown here is derived from an EMBL/GenBank/DDBJ whole genome shotgun (WGS) entry which is preliminary data.</text>
</comment>
<reference evidence="2 3" key="1">
    <citation type="submission" date="2023-07" db="EMBL/GenBank/DDBJ databases">
        <title>Alkalimonas sp., MEB108 novel, alkaliphilic bacterium isolated from Lonar Lake, India.</title>
        <authorList>
            <person name="Joshi A."/>
            <person name="Thite S."/>
        </authorList>
    </citation>
    <scope>NUCLEOTIDE SEQUENCE [LARGE SCALE GENOMIC DNA]</scope>
    <source>
        <strain evidence="2 3">MEB108</strain>
    </source>
</reference>
<dbReference type="Proteomes" id="UP001336314">
    <property type="component" value="Unassembled WGS sequence"/>
</dbReference>